<reference evidence="2 3" key="1">
    <citation type="submission" date="2014-11" db="EMBL/GenBank/DDBJ databases">
        <authorList>
            <person name="Zhu J."/>
            <person name="Qi W."/>
            <person name="Song R."/>
        </authorList>
    </citation>
    <scope>NUCLEOTIDE SEQUENCE [LARGE SCALE GENOMIC DNA]</scope>
</reference>
<organism evidence="2 3">
    <name type="scientific">Vitrella brassicaformis (strain CCMP3155)</name>
    <dbReference type="NCBI Taxonomy" id="1169540"/>
    <lineage>
        <taxon>Eukaryota</taxon>
        <taxon>Sar</taxon>
        <taxon>Alveolata</taxon>
        <taxon>Colpodellida</taxon>
        <taxon>Vitrellaceae</taxon>
        <taxon>Vitrella</taxon>
    </lineage>
</organism>
<sequence length="532" mass="58084">MASHRALVHVHSVRTGAESLPITLGGGLAPEEGHFFGHGMFHRPLQPEVNHVECKAQDLPLSVEAVLGPTSSSHPTSRKRAVLWCHYAHHPEALERISKCCQEDGFALSKIELDTHHTGNGDKASLRLEVEPFPQPDTDDPPPGPPSPPHPTGPYPLLPPQPVAPARDKCIARDGWGQDDVHRLLMLRERLKEVIRVPSDDEIIAQSRWMSLSKLLDAPDCIGTMRSFELHLQEPTHDRSAGDIPWVAQVMELLRSYGVGVKSLRLLPRKSGFVSGYLYLKPTRLVRALLLGSESKFREYVSDMVAEMLRIEGCRPDGIAEPTGNGTLSPIVEIPPAITPAPAPVHNAPPEAPPATSEGQQRPMDGRWVRAPEEPQRQQDRAEGDDHGEGAAATWTADGTEGQESSPSASGSSPDKPTLSSLDSALTVSTTTTTTRHTTVSPRHSSDTGRSSDASFRVGQGTKVDVYMHTDTMENIELCCHKTREDIGAFMEQSDTGKFITMMGNAVGGWGRSVWGLAQRVGQWEGLDWQWG</sequence>
<evidence type="ECO:0000256" key="1">
    <source>
        <dbReference type="SAM" id="MobiDB-lite"/>
    </source>
</evidence>
<gene>
    <name evidence="2" type="ORF">Vbra_5542</name>
</gene>
<proteinExistence type="predicted"/>
<dbReference type="EMBL" id="CDMY01000363">
    <property type="protein sequence ID" value="CEM05724.1"/>
    <property type="molecule type" value="Genomic_DNA"/>
</dbReference>
<feature type="compositionally biased region" description="Pro residues" evidence="1">
    <location>
        <begin position="141"/>
        <end position="163"/>
    </location>
</feature>
<dbReference type="AlphaFoldDB" id="A0A0G4F2F3"/>
<dbReference type="Proteomes" id="UP000041254">
    <property type="component" value="Unassembled WGS sequence"/>
</dbReference>
<protein>
    <submittedName>
        <fullName evidence="2">Uncharacterized protein</fullName>
    </submittedName>
</protein>
<feature type="region of interest" description="Disordered" evidence="1">
    <location>
        <begin position="131"/>
        <end position="164"/>
    </location>
</feature>
<dbReference type="VEuPathDB" id="CryptoDB:Vbra_5542"/>
<evidence type="ECO:0000313" key="3">
    <source>
        <dbReference type="Proteomes" id="UP000041254"/>
    </source>
</evidence>
<dbReference type="InParanoid" id="A0A0G4F2F3"/>
<feature type="compositionally biased region" description="Low complexity" evidence="1">
    <location>
        <begin position="405"/>
        <end position="443"/>
    </location>
</feature>
<feature type="compositionally biased region" description="Basic and acidic residues" evidence="1">
    <location>
        <begin position="364"/>
        <end position="389"/>
    </location>
</feature>
<evidence type="ECO:0000313" key="2">
    <source>
        <dbReference type="EMBL" id="CEM05724.1"/>
    </source>
</evidence>
<keyword evidence="3" id="KW-1185">Reference proteome</keyword>
<accession>A0A0G4F2F3</accession>
<feature type="region of interest" description="Disordered" evidence="1">
    <location>
        <begin position="317"/>
        <end position="457"/>
    </location>
</feature>
<name>A0A0G4F2F3_VITBC</name>